<name>A0A4C1XA16_EUMVA</name>
<gene>
    <name evidence="1" type="ORF">EVAR_54639_1</name>
</gene>
<protein>
    <submittedName>
        <fullName evidence="1">Uncharacterized protein</fullName>
    </submittedName>
</protein>
<dbReference type="EMBL" id="BGZK01000755">
    <property type="protein sequence ID" value="GBP59204.1"/>
    <property type="molecule type" value="Genomic_DNA"/>
</dbReference>
<dbReference type="AlphaFoldDB" id="A0A4C1XA16"/>
<evidence type="ECO:0000313" key="1">
    <source>
        <dbReference type="EMBL" id="GBP59204.1"/>
    </source>
</evidence>
<organism evidence="1 2">
    <name type="scientific">Eumeta variegata</name>
    <name type="common">Bagworm moth</name>
    <name type="synonym">Eumeta japonica</name>
    <dbReference type="NCBI Taxonomy" id="151549"/>
    <lineage>
        <taxon>Eukaryota</taxon>
        <taxon>Metazoa</taxon>
        <taxon>Ecdysozoa</taxon>
        <taxon>Arthropoda</taxon>
        <taxon>Hexapoda</taxon>
        <taxon>Insecta</taxon>
        <taxon>Pterygota</taxon>
        <taxon>Neoptera</taxon>
        <taxon>Endopterygota</taxon>
        <taxon>Lepidoptera</taxon>
        <taxon>Glossata</taxon>
        <taxon>Ditrysia</taxon>
        <taxon>Tineoidea</taxon>
        <taxon>Psychidae</taxon>
        <taxon>Oiketicinae</taxon>
        <taxon>Eumeta</taxon>
    </lineage>
</organism>
<dbReference type="Proteomes" id="UP000299102">
    <property type="component" value="Unassembled WGS sequence"/>
</dbReference>
<proteinExistence type="predicted"/>
<comment type="caution">
    <text evidence="1">The sequence shown here is derived from an EMBL/GenBank/DDBJ whole genome shotgun (WGS) entry which is preliminary data.</text>
</comment>
<accession>A0A4C1XA16</accession>
<sequence>MHLHIRPFIASFIKFIHTHHTGIQCDVRSPRRDGSAVRAARAGALAARYVAEGGETVSLSITTFAYYVKWQAPGGARPGCANGPARRGRLQRYCIKTANDTRVRFQFDCEVLAFRAEHVKHGVPDVQRAFENTFPMKTMRRNETPANESREGRSDVRGQRRKHYVQTNLEAQAAQAKRAACTCRAPPAADLHRAHALARRPPENKAPPAAAFFAGISIEFSICSNAAALTFIPHELARGGRCCAV</sequence>
<evidence type="ECO:0000313" key="2">
    <source>
        <dbReference type="Proteomes" id="UP000299102"/>
    </source>
</evidence>
<reference evidence="1 2" key="1">
    <citation type="journal article" date="2019" name="Commun. Biol.">
        <title>The bagworm genome reveals a unique fibroin gene that provides high tensile strength.</title>
        <authorList>
            <person name="Kono N."/>
            <person name="Nakamura H."/>
            <person name="Ohtoshi R."/>
            <person name="Tomita M."/>
            <person name="Numata K."/>
            <person name="Arakawa K."/>
        </authorList>
    </citation>
    <scope>NUCLEOTIDE SEQUENCE [LARGE SCALE GENOMIC DNA]</scope>
</reference>
<keyword evidence="2" id="KW-1185">Reference proteome</keyword>